<comment type="caution">
    <text evidence="1">The sequence shown here is derived from an EMBL/GenBank/DDBJ whole genome shotgun (WGS) entry which is preliminary data.</text>
</comment>
<sequence length="70" mass="7911">MFAACLVSKSLQSASDFDSVWEKFLPSDYQSIILGSLNPIPDFTTKKELHVYLCHNPILIDVGRKININK</sequence>
<evidence type="ECO:0000313" key="1">
    <source>
        <dbReference type="EMBL" id="PHT93824.1"/>
    </source>
</evidence>
<dbReference type="Proteomes" id="UP000222542">
    <property type="component" value="Unassembled WGS sequence"/>
</dbReference>
<gene>
    <name evidence="1" type="ORF">T459_01706</name>
</gene>
<accession>A0A2G3AHX2</accession>
<proteinExistence type="predicted"/>
<evidence type="ECO:0000313" key="2">
    <source>
        <dbReference type="Proteomes" id="UP000222542"/>
    </source>
</evidence>
<reference evidence="1 2" key="2">
    <citation type="journal article" date="2017" name="Genome Biol.">
        <title>New reference genome sequences of hot pepper reveal the massive evolution of plant disease-resistance genes by retroduplication.</title>
        <authorList>
            <person name="Kim S."/>
            <person name="Park J."/>
            <person name="Yeom S.I."/>
            <person name="Kim Y.M."/>
            <person name="Seo E."/>
            <person name="Kim K.T."/>
            <person name="Kim M.S."/>
            <person name="Lee J.M."/>
            <person name="Cheong K."/>
            <person name="Shin H.S."/>
            <person name="Kim S.B."/>
            <person name="Han K."/>
            <person name="Lee J."/>
            <person name="Park M."/>
            <person name="Lee H.A."/>
            <person name="Lee H.Y."/>
            <person name="Lee Y."/>
            <person name="Oh S."/>
            <person name="Lee J.H."/>
            <person name="Choi E."/>
            <person name="Choi E."/>
            <person name="Lee S.E."/>
            <person name="Jeon J."/>
            <person name="Kim H."/>
            <person name="Choi G."/>
            <person name="Song H."/>
            <person name="Lee J."/>
            <person name="Lee S.C."/>
            <person name="Kwon J.K."/>
            <person name="Lee H.Y."/>
            <person name="Koo N."/>
            <person name="Hong Y."/>
            <person name="Kim R.W."/>
            <person name="Kang W.H."/>
            <person name="Huh J.H."/>
            <person name="Kang B.C."/>
            <person name="Yang T.J."/>
            <person name="Lee Y.H."/>
            <person name="Bennetzen J.L."/>
            <person name="Choi D."/>
        </authorList>
    </citation>
    <scope>NUCLEOTIDE SEQUENCE [LARGE SCALE GENOMIC DNA]</scope>
    <source>
        <strain evidence="2">cv. CM334</strain>
    </source>
</reference>
<dbReference type="Gramene" id="PHT93824">
    <property type="protein sequence ID" value="PHT93824"/>
    <property type="gene ID" value="T459_01706"/>
</dbReference>
<dbReference type="EMBL" id="AYRZ02000001">
    <property type="protein sequence ID" value="PHT93824.1"/>
    <property type="molecule type" value="Genomic_DNA"/>
</dbReference>
<reference evidence="1 2" key="1">
    <citation type="journal article" date="2014" name="Nat. Genet.">
        <title>Genome sequence of the hot pepper provides insights into the evolution of pungency in Capsicum species.</title>
        <authorList>
            <person name="Kim S."/>
            <person name="Park M."/>
            <person name="Yeom S.I."/>
            <person name="Kim Y.M."/>
            <person name="Lee J.M."/>
            <person name="Lee H.A."/>
            <person name="Seo E."/>
            <person name="Choi J."/>
            <person name="Cheong K."/>
            <person name="Kim K.T."/>
            <person name="Jung K."/>
            <person name="Lee G.W."/>
            <person name="Oh S.K."/>
            <person name="Bae C."/>
            <person name="Kim S.B."/>
            <person name="Lee H.Y."/>
            <person name="Kim S.Y."/>
            <person name="Kim M.S."/>
            <person name="Kang B.C."/>
            <person name="Jo Y.D."/>
            <person name="Yang H.B."/>
            <person name="Jeong H.J."/>
            <person name="Kang W.H."/>
            <person name="Kwon J.K."/>
            <person name="Shin C."/>
            <person name="Lim J.Y."/>
            <person name="Park J.H."/>
            <person name="Huh J.H."/>
            <person name="Kim J.S."/>
            <person name="Kim B.D."/>
            <person name="Cohen O."/>
            <person name="Paran I."/>
            <person name="Suh M.C."/>
            <person name="Lee S.B."/>
            <person name="Kim Y.K."/>
            <person name="Shin Y."/>
            <person name="Noh S.J."/>
            <person name="Park J."/>
            <person name="Seo Y.S."/>
            <person name="Kwon S.Y."/>
            <person name="Kim H.A."/>
            <person name="Park J.M."/>
            <person name="Kim H.J."/>
            <person name="Choi S.B."/>
            <person name="Bosland P.W."/>
            <person name="Reeves G."/>
            <person name="Jo S.H."/>
            <person name="Lee B.W."/>
            <person name="Cho H.T."/>
            <person name="Choi H.S."/>
            <person name="Lee M.S."/>
            <person name="Yu Y."/>
            <person name="Do Choi Y."/>
            <person name="Park B.S."/>
            <person name="van Deynze A."/>
            <person name="Ashrafi H."/>
            <person name="Hill T."/>
            <person name="Kim W.T."/>
            <person name="Pai H.S."/>
            <person name="Ahn H.K."/>
            <person name="Yeam I."/>
            <person name="Giovannoni J.J."/>
            <person name="Rose J.K."/>
            <person name="Sorensen I."/>
            <person name="Lee S.J."/>
            <person name="Kim R.W."/>
            <person name="Choi I.Y."/>
            <person name="Choi B.S."/>
            <person name="Lim J.S."/>
            <person name="Lee Y.H."/>
            <person name="Choi D."/>
        </authorList>
    </citation>
    <scope>NUCLEOTIDE SEQUENCE [LARGE SCALE GENOMIC DNA]</scope>
    <source>
        <strain evidence="2">cv. CM334</strain>
    </source>
</reference>
<organism evidence="1 2">
    <name type="scientific">Capsicum annuum</name>
    <name type="common">Capsicum pepper</name>
    <dbReference type="NCBI Taxonomy" id="4072"/>
    <lineage>
        <taxon>Eukaryota</taxon>
        <taxon>Viridiplantae</taxon>
        <taxon>Streptophyta</taxon>
        <taxon>Embryophyta</taxon>
        <taxon>Tracheophyta</taxon>
        <taxon>Spermatophyta</taxon>
        <taxon>Magnoliopsida</taxon>
        <taxon>eudicotyledons</taxon>
        <taxon>Gunneridae</taxon>
        <taxon>Pentapetalae</taxon>
        <taxon>asterids</taxon>
        <taxon>lamiids</taxon>
        <taxon>Solanales</taxon>
        <taxon>Solanaceae</taxon>
        <taxon>Solanoideae</taxon>
        <taxon>Capsiceae</taxon>
        <taxon>Capsicum</taxon>
    </lineage>
</organism>
<keyword evidence="2" id="KW-1185">Reference proteome</keyword>
<dbReference type="AlphaFoldDB" id="A0A2G3AHX2"/>
<name>A0A2G3AHX2_CAPAN</name>
<dbReference type="OMA" id="ELHVYLC"/>
<protein>
    <submittedName>
        <fullName evidence="1">Uncharacterized protein</fullName>
    </submittedName>
</protein>